<dbReference type="InterPro" id="IPR006626">
    <property type="entry name" value="PbH1"/>
</dbReference>
<dbReference type="PROSITE" id="PS00502">
    <property type="entry name" value="POLYGALACTURONASE"/>
    <property type="match status" value="1"/>
</dbReference>
<dbReference type="Proteomes" id="UP001198962">
    <property type="component" value="Unassembled WGS sequence"/>
</dbReference>
<dbReference type="RefSeq" id="WP_308450764.1">
    <property type="nucleotide sequence ID" value="NZ_JAJEPU010000007.1"/>
</dbReference>
<proteinExistence type="inferred from homology"/>
<dbReference type="Pfam" id="PF00295">
    <property type="entry name" value="Glyco_hydro_28"/>
    <property type="match status" value="1"/>
</dbReference>
<dbReference type="SMART" id="SM00710">
    <property type="entry name" value="PbH1"/>
    <property type="match status" value="4"/>
</dbReference>
<dbReference type="PANTHER" id="PTHR31339">
    <property type="entry name" value="PECTIN LYASE-RELATED"/>
    <property type="match status" value="1"/>
</dbReference>
<evidence type="ECO:0000256" key="3">
    <source>
        <dbReference type="ARBA" id="ARBA00023295"/>
    </source>
</evidence>
<dbReference type="InterPro" id="IPR011050">
    <property type="entry name" value="Pectin_lyase_fold/virulence"/>
</dbReference>
<keyword evidence="3 4" id="KW-0326">Glycosidase</keyword>
<dbReference type="PANTHER" id="PTHR31339:SF9">
    <property type="entry name" value="PLASMIN AND FIBRONECTIN-BINDING PROTEIN A"/>
    <property type="match status" value="1"/>
</dbReference>
<dbReference type="InterPro" id="IPR051801">
    <property type="entry name" value="GH28_Enzymes"/>
</dbReference>
<dbReference type="GO" id="GO:0005975">
    <property type="term" value="P:carbohydrate metabolic process"/>
    <property type="evidence" value="ECO:0007669"/>
    <property type="project" value="InterPro"/>
</dbReference>
<evidence type="ECO:0000256" key="2">
    <source>
        <dbReference type="ARBA" id="ARBA00022801"/>
    </source>
</evidence>
<evidence type="ECO:0000256" key="5">
    <source>
        <dbReference type="SAM" id="MobiDB-lite"/>
    </source>
</evidence>
<protein>
    <submittedName>
        <fullName evidence="6">Glycoside hydrolase family 28 protein</fullName>
    </submittedName>
</protein>
<dbReference type="SUPFAM" id="SSF51126">
    <property type="entry name" value="Pectin lyase-like"/>
    <property type="match status" value="1"/>
</dbReference>
<organism evidence="6 7">
    <name type="scientific">Brotaphodocola catenula</name>
    <dbReference type="NCBI Taxonomy" id="2885361"/>
    <lineage>
        <taxon>Bacteria</taxon>
        <taxon>Bacillati</taxon>
        <taxon>Bacillota</taxon>
        <taxon>Clostridia</taxon>
        <taxon>Lachnospirales</taxon>
        <taxon>Lachnospiraceae</taxon>
        <taxon>Brotaphodocola</taxon>
    </lineage>
</organism>
<dbReference type="InterPro" id="IPR012334">
    <property type="entry name" value="Pectin_lyas_fold"/>
</dbReference>
<dbReference type="InterPro" id="IPR000743">
    <property type="entry name" value="Glyco_hydro_28"/>
</dbReference>
<dbReference type="EMBL" id="JAJEPU010000007">
    <property type="protein sequence ID" value="MCC2164023.1"/>
    <property type="molecule type" value="Genomic_DNA"/>
</dbReference>
<comment type="similarity">
    <text evidence="1 4">Belongs to the glycosyl hydrolase 28 family.</text>
</comment>
<dbReference type="Gene3D" id="2.160.20.10">
    <property type="entry name" value="Single-stranded right-handed beta-helix, Pectin lyase-like"/>
    <property type="match status" value="1"/>
</dbReference>
<evidence type="ECO:0000313" key="7">
    <source>
        <dbReference type="Proteomes" id="UP001198962"/>
    </source>
</evidence>
<reference evidence="6" key="1">
    <citation type="submission" date="2021-10" db="EMBL/GenBank/DDBJ databases">
        <title>Anaerobic single-cell dispensing facilitates the cultivation of human gut bacteria.</title>
        <authorList>
            <person name="Afrizal A."/>
        </authorList>
    </citation>
    <scope>NUCLEOTIDE SEQUENCE</scope>
    <source>
        <strain evidence="6">CLA-AA-H274</strain>
    </source>
</reference>
<evidence type="ECO:0000256" key="4">
    <source>
        <dbReference type="RuleBase" id="RU361169"/>
    </source>
</evidence>
<keyword evidence="2 4" id="KW-0378">Hydrolase</keyword>
<gene>
    <name evidence="6" type="ORF">LKD32_03840</name>
</gene>
<accession>A0AAE3ALM1</accession>
<sequence length="740" mass="81368">MEKLQLREEILSRMELPVIADRSYSVQEFGVVPNSEKIQTVFLQKAIDTVSECGGGRLVIPSGSYRTGALHLKSGVELHLESADTVLKFVNEEVSLHYPLVFSHWEATPCYNFSSLIYACDAHDIAVTGCGILDGGADREHWWNWHHQVEDAWSSNRRDMQLEDRKALRVMNENGTPIEERVFGDGHFLRPNFVQPIRCKRVLLQGFTLKNSPMWQLNPVMCESLTVDGVTMSSHGANNDGCDPESCSGVHIKNCRFDTGDDCISLKSGRDRDGRIANKACEYVLIENNEFADGHGGVALGSEMSGGIRHVLAMNNRFSSPNLTYALRLKTNAKRGGMVEEIILADSVMDHVHGAAVHGTMLYEDGRNGEYLPVFRNIRIENITAHGGDYGIFLEAFDEVPITGLVLKNIVIDGAKKKIRCMNWSDPVVENVVINGSHFPRPISVRITDVPRAGELCHAEAELCDGVGECKFTWKYCGADGIWKALGGNQTAEIPADACEVQVSVADSQNNIEESIVYRVFPGAGEARDFADTDASLEMGADVEAGASDHAGAKSDADVSRRLWCRGMLEKIQPLSARPVTREKLAKMMIPLMEAEDEKELELAEHSSESTESMESSKSSKSTEKVAKAEASSCLETALRQGFLKMEKDGSLKPDGTVSRQEMATVAMQACGVNYRNASSTMPVCEDVASVDNNYGTNVARALYFGFMELDKAGCFRPLEPVTERETAVILNRVADFAGI</sequence>
<feature type="compositionally biased region" description="Low complexity" evidence="5">
    <location>
        <begin position="610"/>
        <end position="620"/>
    </location>
</feature>
<keyword evidence="7" id="KW-1185">Reference proteome</keyword>
<evidence type="ECO:0000313" key="6">
    <source>
        <dbReference type="EMBL" id="MCC2164023.1"/>
    </source>
</evidence>
<dbReference type="GO" id="GO:0004650">
    <property type="term" value="F:polygalacturonase activity"/>
    <property type="evidence" value="ECO:0007669"/>
    <property type="project" value="InterPro"/>
</dbReference>
<dbReference type="AlphaFoldDB" id="A0AAE3ALM1"/>
<name>A0AAE3ALM1_9FIRM</name>
<evidence type="ECO:0000256" key="1">
    <source>
        <dbReference type="ARBA" id="ARBA00008834"/>
    </source>
</evidence>
<comment type="caution">
    <text evidence="6">The sequence shown here is derived from an EMBL/GenBank/DDBJ whole genome shotgun (WGS) entry which is preliminary data.</text>
</comment>
<feature type="region of interest" description="Disordered" evidence="5">
    <location>
        <begin position="597"/>
        <end position="625"/>
    </location>
</feature>